<dbReference type="InterPro" id="IPR006680">
    <property type="entry name" value="Amidohydro-rel"/>
</dbReference>
<proteinExistence type="inferred from homology"/>
<accession>A0A7M1SSK5</accession>
<dbReference type="Gene3D" id="3.20.20.140">
    <property type="entry name" value="Metal-dependent hydrolases"/>
    <property type="match status" value="1"/>
</dbReference>
<evidence type="ECO:0000313" key="3">
    <source>
        <dbReference type="EMBL" id="QOR70475.1"/>
    </source>
</evidence>
<name>A0A7M1SSK5_9MICO</name>
<dbReference type="EMBL" id="CP063169">
    <property type="protein sequence ID" value="QOR70475.1"/>
    <property type="molecule type" value="Genomic_DNA"/>
</dbReference>
<dbReference type="PANTHER" id="PTHR43569:SF2">
    <property type="entry name" value="AMIDOHYDROLASE-RELATED DOMAIN-CONTAINING PROTEIN"/>
    <property type="match status" value="1"/>
</dbReference>
<dbReference type="AlphaFoldDB" id="A0A7M1SSK5"/>
<reference evidence="3 4" key="1">
    <citation type="submission" date="2020-10" db="EMBL/GenBank/DDBJ databases">
        <title>Haloactinobacterium sp. RN3S43, a bacterium isolated from saline soil.</title>
        <authorList>
            <person name="Sun J.-Q."/>
        </authorList>
    </citation>
    <scope>NUCLEOTIDE SEQUENCE [LARGE SCALE GENOMIC DNA]</scope>
    <source>
        <strain evidence="3 4">RN3S43</strain>
    </source>
</reference>
<dbReference type="GO" id="GO:0016787">
    <property type="term" value="F:hydrolase activity"/>
    <property type="evidence" value="ECO:0007669"/>
    <property type="project" value="UniProtKB-KW"/>
</dbReference>
<keyword evidence="4" id="KW-1185">Reference proteome</keyword>
<feature type="domain" description="Amidohydrolase-related" evidence="2">
    <location>
        <begin position="11"/>
        <end position="287"/>
    </location>
</feature>
<dbReference type="SUPFAM" id="SSF51556">
    <property type="entry name" value="Metallo-dependent hydrolases"/>
    <property type="match status" value="1"/>
</dbReference>
<keyword evidence="3" id="KW-0378">Hydrolase</keyword>
<evidence type="ECO:0000259" key="2">
    <source>
        <dbReference type="Pfam" id="PF04909"/>
    </source>
</evidence>
<dbReference type="Proteomes" id="UP000593758">
    <property type="component" value="Chromosome"/>
</dbReference>
<gene>
    <name evidence="3" type="ORF">IM660_18090</name>
</gene>
<sequence>MGVDWKAMLKVDAHHHLLDPRRRQYPWLSARRDDLLLTPFTAAQFEALADRHRIDASVLVQTLTDAGETVEFLSTAATSPVVAAVVGWVDLTSGRVAEDLDVLQSGPGGSYLRGIRHPLPREADLDWLGRDDVRSGLRELTRRGLAFDVLADERHLPAATAVAQAHPDLSMVINHAAKPPLRGGDLTRWREAIIDLAVTDNVTCKVSGLVTEADHAWWTINDLRPAVELVLEVFGPGRVMLGSDWPVCLVAGSYGQVLDTYRGLLDGLSVAERRDVEGGVAASAYGLA</sequence>
<protein>
    <submittedName>
        <fullName evidence="3">Amidohydrolase family protein</fullName>
    </submittedName>
</protein>
<organism evidence="3 4">
    <name type="scientific">Ruania alkalisoli</name>
    <dbReference type="NCBI Taxonomy" id="2779775"/>
    <lineage>
        <taxon>Bacteria</taxon>
        <taxon>Bacillati</taxon>
        <taxon>Actinomycetota</taxon>
        <taxon>Actinomycetes</taxon>
        <taxon>Micrococcales</taxon>
        <taxon>Ruaniaceae</taxon>
        <taxon>Ruania</taxon>
    </lineage>
</organism>
<dbReference type="KEGG" id="halt:IM660_18090"/>
<dbReference type="InterPro" id="IPR032466">
    <property type="entry name" value="Metal_Hydrolase"/>
</dbReference>
<dbReference type="InterPro" id="IPR052350">
    <property type="entry name" value="Metallo-dep_Lactonases"/>
</dbReference>
<dbReference type="RefSeq" id="WP_193497154.1">
    <property type="nucleotide sequence ID" value="NZ_CP063169.1"/>
</dbReference>
<evidence type="ECO:0000313" key="4">
    <source>
        <dbReference type="Proteomes" id="UP000593758"/>
    </source>
</evidence>
<dbReference type="PANTHER" id="PTHR43569">
    <property type="entry name" value="AMIDOHYDROLASE"/>
    <property type="match status" value="1"/>
</dbReference>
<dbReference type="Pfam" id="PF04909">
    <property type="entry name" value="Amidohydro_2"/>
    <property type="match status" value="1"/>
</dbReference>
<evidence type="ECO:0000256" key="1">
    <source>
        <dbReference type="ARBA" id="ARBA00038310"/>
    </source>
</evidence>
<comment type="similarity">
    <text evidence="1">Belongs to the metallo-dependent hydrolases superfamily.</text>
</comment>